<dbReference type="OrthoDB" id="9803050at2"/>
<evidence type="ECO:0000256" key="9">
    <source>
        <dbReference type="ARBA" id="ARBA00023237"/>
    </source>
</evidence>
<evidence type="ECO:0000256" key="2">
    <source>
        <dbReference type="ARBA" id="ARBA00022448"/>
    </source>
</evidence>
<evidence type="ECO:0008006" key="16">
    <source>
        <dbReference type="Google" id="ProtNLM"/>
    </source>
</evidence>
<dbReference type="GO" id="GO:0044718">
    <property type="term" value="P:siderophore transmembrane transport"/>
    <property type="evidence" value="ECO:0007669"/>
    <property type="project" value="TreeGrafter"/>
</dbReference>
<dbReference type="PANTHER" id="PTHR30069">
    <property type="entry name" value="TONB-DEPENDENT OUTER MEMBRANE RECEPTOR"/>
    <property type="match status" value="1"/>
</dbReference>
<reference evidence="14 15" key="1">
    <citation type="submission" date="2018-04" db="EMBL/GenBank/DDBJ databases">
        <title>Sphingobacterium sp. M46 Genome.</title>
        <authorList>
            <person name="Cheng J."/>
            <person name="Li Y."/>
        </authorList>
    </citation>
    <scope>NUCLEOTIDE SEQUENCE [LARGE SCALE GENOMIC DNA]</scope>
    <source>
        <strain evidence="14 15">M46</strain>
    </source>
</reference>
<keyword evidence="5" id="KW-0732">Signal</keyword>
<feature type="domain" description="TonB-dependent receptor plug" evidence="13">
    <location>
        <begin position="144"/>
        <end position="221"/>
    </location>
</feature>
<dbReference type="EMBL" id="QCXX01000003">
    <property type="protein sequence ID" value="PUV23867.1"/>
    <property type="molecule type" value="Genomic_DNA"/>
</dbReference>
<comment type="subcellular location">
    <subcellularLocation>
        <location evidence="1 10">Cell outer membrane</location>
        <topology evidence="1 10">Multi-pass membrane protein</topology>
    </subcellularLocation>
</comment>
<evidence type="ECO:0000313" key="15">
    <source>
        <dbReference type="Proteomes" id="UP000250831"/>
    </source>
</evidence>
<keyword evidence="15" id="KW-1185">Reference proteome</keyword>
<keyword evidence="6 11" id="KW-0798">TonB box</keyword>
<comment type="caution">
    <text evidence="14">The sequence shown here is derived from an EMBL/GenBank/DDBJ whole genome shotgun (WGS) entry which is preliminary data.</text>
</comment>
<evidence type="ECO:0000256" key="4">
    <source>
        <dbReference type="ARBA" id="ARBA00022692"/>
    </source>
</evidence>
<proteinExistence type="inferred from homology"/>
<gene>
    <name evidence="14" type="ORF">DCO56_10800</name>
</gene>
<dbReference type="GO" id="GO:0009279">
    <property type="term" value="C:cell outer membrane"/>
    <property type="evidence" value="ECO:0007669"/>
    <property type="project" value="UniProtKB-SubCell"/>
</dbReference>
<evidence type="ECO:0000313" key="14">
    <source>
        <dbReference type="EMBL" id="PUV23867.1"/>
    </source>
</evidence>
<keyword evidence="3 10" id="KW-1134">Transmembrane beta strand</keyword>
<dbReference type="InterPro" id="IPR039426">
    <property type="entry name" value="TonB-dep_rcpt-like"/>
</dbReference>
<evidence type="ECO:0000256" key="6">
    <source>
        <dbReference type="ARBA" id="ARBA00023077"/>
    </source>
</evidence>
<dbReference type="InterPro" id="IPR036942">
    <property type="entry name" value="Beta-barrel_TonB_sf"/>
</dbReference>
<dbReference type="SUPFAM" id="SSF49464">
    <property type="entry name" value="Carboxypeptidase regulatory domain-like"/>
    <property type="match status" value="1"/>
</dbReference>
<protein>
    <recommendedName>
        <fullName evidence="16">TonB-dependent receptor plug domain-containing protein</fullName>
    </recommendedName>
</protein>
<evidence type="ECO:0000259" key="13">
    <source>
        <dbReference type="Pfam" id="PF07715"/>
    </source>
</evidence>
<dbReference type="AlphaFoldDB" id="A0A363NSZ1"/>
<evidence type="ECO:0000256" key="10">
    <source>
        <dbReference type="PROSITE-ProRule" id="PRU01360"/>
    </source>
</evidence>
<dbReference type="Pfam" id="PF07715">
    <property type="entry name" value="Plug"/>
    <property type="match status" value="1"/>
</dbReference>
<keyword evidence="7 10" id="KW-0472">Membrane</keyword>
<dbReference type="InterPro" id="IPR037066">
    <property type="entry name" value="Plug_dom_sf"/>
</dbReference>
<evidence type="ECO:0000256" key="5">
    <source>
        <dbReference type="ARBA" id="ARBA00022729"/>
    </source>
</evidence>
<keyword evidence="9 10" id="KW-0998">Cell outer membrane</keyword>
<keyword evidence="4 10" id="KW-0812">Transmembrane</keyword>
<keyword evidence="2 10" id="KW-0813">Transport</keyword>
<dbReference type="PROSITE" id="PS52016">
    <property type="entry name" value="TONB_DEPENDENT_REC_3"/>
    <property type="match status" value="1"/>
</dbReference>
<comment type="similarity">
    <text evidence="10 11">Belongs to the TonB-dependent receptor family.</text>
</comment>
<dbReference type="Proteomes" id="UP000250831">
    <property type="component" value="Unassembled WGS sequence"/>
</dbReference>
<dbReference type="PANTHER" id="PTHR30069:SF29">
    <property type="entry name" value="HEMOGLOBIN AND HEMOGLOBIN-HAPTOGLOBIN-BINDING PROTEIN 1-RELATED"/>
    <property type="match status" value="1"/>
</dbReference>
<dbReference type="SUPFAM" id="SSF56935">
    <property type="entry name" value="Porins"/>
    <property type="match status" value="1"/>
</dbReference>
<accession>A0A363NSZ1</accession>
<dbReference type="Pfam" id="PF00593">
    <property type="entry name" value="TonB_dep_Rec_b-barrel"/>
    <property type="match status" value="1"/>
</dbReference>
<name>A0A363NSZ1_9SPHI</name>
<evidence type="ECO:0000256" key="3">
    <source>
        <dbReference type="ARBA" id="ARBA00022452"/>
    </source>
</evidence>
<dbReference type="Gene3D" id="2.60.40.1120">
    <property type="entry name" value="Carboxypeptidase-like, regulatory domain"/>
    <property type="match status" value="1"/>
</dbReference>
<dbReference type="InterPro" id="IPR008969">
    <property type="entry name" value="CarboxyPept-like_regulatory"/>
</dbReference>
<feature type="domain" description="TonB-dependent receptor-like beta-barrel" evidence="12">
    <location>
        <begin position="313"/>
        <end position="732"/>
    </location>
</feature>
<evidence type="ECO:0000256" key="7">
    <source>
        <dbReference type="ARBA" id="ARBA00023136"/>
    </source>
</evidence>
<evidence type="ECO:0000256" key="1">
    <source>
        <dbReference type="ARBA" id="ARBA00004571"/>
    </source>
</evidence>
<evidence type="ECO:0000256" key="8">
    <source>
        <dbReference type="ARBA" id="ARBA00023170"/>
    </source>
</evidence>
<sequence>MLKPIKVVFYFSSILFCAQQSYGQQSKSISGFIRDSISGENIIGALVRNEAEKRSTASNKYGFFSLSLRGQDTFLEVSSMGYRTKVLPVQVGKDSTYIVQLVPEESQLAEVVVTGNRRKSIKDLTPGLTQFSPKEIEKVPVLFGEKDILKTIQLFPGVTSGGEGSSNFYVRGGGGDQNLILLDEAPVYNSSHLFGFFSTFNSDAIKDVNFYKGGVPAQYGGKISSVMEITTLDGNNQHFNVEGGLGLIASRLKVEGPIQKGKSSFMISGRRTYADLFLKLSSDENIKKSALFFYDLNAKLNYRVDDKNTLYLSGYFGKDAMAYHDLFDFNWGNATGTMRWNHVWSNRLFSNTTLIFSKFNYQVKIEDDNNFKIRSDIFNYNFKQDFQYSLSDRHNLKFGLQAALQEIRPASIEAGEDSKVNSLRIQHRKGLDIAAYISDDWSINDKLKLNYGVRATTYATLGPGTFYTFDNAGEAVDSTYVGRGEMGKKYIYLEPRISLNYALNESTTFKASYNTNVQYLHQLSNTTSSLPTDQYVLSNNTIKPQLSNQYSLGYFRNFVSNRYEFSVEGYYRDLKNQIDYRNGADLQANELLDGELLFGKGRAYGVEWFIKKRLGRLNGWISYTLSKSERQFEQINDGQWFNARQDKTHNIAVVAQYQLNPKWNLSANFVYYTGDAVTMPAGKYFVDDRTIFYYDKRNGQRMPAYHRLDLAATYDIKRTKNTYSSLSFGIYNAYNRKNAYLIDFREKEGQSNITEIYRIALFGTIPSVTWNFKF</sequence>
<dbReference type="GO" id="GO:0015344">
    <property type="term" value="F:siderophore uptake transmembrane transporter activity"/>
    <property type="evidence" value="ECO:0007669"/>
    <property type="project" value="TreeGrafter"/>
</dbReference>
<dbReference type="InterPro" id="IPR012910">
    <property type="entry name" value="Plug_dom"/>
</dbReference>
<dbReference type="InterPro" id="IPR000531">
    <property type="entry name" value="Beta-barrel_TonB"/>
</dbReference>
<dbReference type="Gene3D" id="2.40.170.20">
    <property type="entry name" value="TonB-dependent receptor, beta-barrel domain"/>
    <property type="match status" value="1"/>
</dbReference>
<evidence type="ECO:0000259" key="12">
    <source>
        <dbReference type="Pfam" id="PF00593"/>
    </source>
</evidence>
<organism evidence="14 15">
    <name type="scientific">Sphingobacterium athyrii</name>
    <dbReference type="NCBI Taxonomy" id="2152717"/>
    <lineage>
        <taxon>Bacteria</taxon>
        <taxon>Pseudomonadati</taxon>
        <taxon>Bacteroidota</taxon>
        <taxon>Sphingobacteriia</taxon>
        <taxon>Sphingobacteriales</taxon>
        <taxon>Sphingobacteriaceae</taxon>
        <taxon>Sphingobacterium</taxon>
    </lineage>
</organism>
<dbReference type="Pfam" id="PF13715">
    <property type="entry name" value="CarbopepD_reg_2"/>
    <property type="match status" value="1"/>
</dbReference>
<dbReference type="Gene3D" id="2.170.130.10">
    <property type="entry name" value="TonB-dependent receptor, plug domain"/>
    <property type="match status" value="1"/>
</dbReference>
<dbReference type="RefSeq" id="WP_108633796.1">
    <property type="nucleotide sequence ID" value="NZ_QCXX01000003.1"/>
</dbReference>
<evidence type="ECO:0000256" key="11">
    <source>
        <dbReference type="RuleBase" id="RU003357"/>
    </source>
</evidence>
<keyword evidence="8" id="KW-0675">Receptor</keyword>